<organism evidence="2">
    <name type="scientific">human gut metagenome</name>
    <dbReference type="NCBI Taxonomy" id="408170"/>
    <lineage>
        <taxon>unclassified sequences</taxon>
        <taxon>metagenomes</taxon>
        <taxon>organismal metagenomes</taxon>
    </lineage>
</organism>
<sequence>MKKFVSIIAILLMLSLAACSNQDTPSAADNPSNTQTESNTMLDAGVWPVNEYTEGLPVPSGTVG</sequence>
<accession>K1S144</accession>
<comment type="caution">
    <text evidence="2">The sequence shown here is derived from an EMBL/GenBank/DDBJ whole genome shotgun (WGS) entry which is preliminary data.</text>
</comment>
<feature type="region of interest" description="Disordered" evidence="1">
    <location>
        <begin position="22"/>
        <end position="44"/>
    </location>
</feature>
<evidence type="ECO:0000313" key="2">
    <source>
        <dbReference type="EMBL" id="EKC51363.1"/>
    </source>
</evidence>
<feature type="non-terminal residue" evidence="2">
    <location>
        <position position="64"/>
    </location>
</feature>
<evidence type="ECO:0000256" key="1">
    <source>
        <dbReference type="SAM" id="MobiDB-lite"/>
    </source>
</evidence>
<feature type="compositionally biased region" description="Polar residues" evidence="1">
    <location>
        <begin position="22"/>
        <end position="41"/>
    </location>
</feature>
<proteinExistence type="predicted"/>
<reference evidence="2" key="1">
    <citation type="journal article" date="2013" name="Environ. Microbiol.">
        <title>Microbiota from the distal guts of lean and obese adolescents exhibit partial functional redundancy besides clear differences in community structure.</title>
        <authorList>
            <person name="Ferrer M."/>
            <person name="Ruiz A."/>
            <person name="Lanza F."/>
            <person name="Haange S.B."/>
            <person name="Oberbach A."/>
            <person name="Till H."/>
            <person name="Bargiela R."/>
            <person name="Campoy C."/>
            <person name="Segura M.T."/>
            <person name="Richter M."/>
            <person name="von Bergen M."/>
            <person name="Seifert J."/>
            <person name="Suarez A."/>
        </authorList>
    </citation>
    <scope>NUCLEOTIDE SEQUENCE</scope>
</reference>
<protein>
    <submittedName>
        <fullName evidence="2">Uncharacterized protein</fullName>
    </submittedName>
</protein>
<dbReference type="EMBL" id="AJWY01011941">
    <property type="protein sequence ID" value="EKC51363.1"/>
    <property type="molecule type" value="Genomic_DNA"/>
</dbReference>
<name>K1S144_9ZZZZ</name>
<gene>
    <name evidence="2" type="ORF">LEA_17437</name>
</gene>
<dbReference type="PROSITE" id="PS51257">
    <property type="entry name" value="PROKAR_LIPOPROTEIN"/>
    <property type="match status" value="1"/>
</dbReference>
<dbReference type="AlphaFoldDB" id="K1S144"/>